<accession>A0ACC1RJG0</accession>
<organism evidence="1 2">
    <name type="scientific">Phlebia brevispora</name>
    <dbReference type="NCBI Taxonomy" id="194682"/>
    <lineage>
        <taxon>Eukaryota</taxon>
        <taxon>Fungi</taxon>
        <taxon>Dikarya</taxon>
        <taxon>Basidiomycota</taxon>
        <taxon>Agaricomycotina</taxon>
        <taxon>Agaricomycetes</taxon>
        <taxon>Polyporales</taxon>
        <taxon>Meruliaceae</taxon>
        <taxon>Phlebia</taxon>
    </lineage>
</organism>
<sequence>MPPDELSLAMSSSEPFAMDSPFVMGATLSLSASSSSSTPVDSFLNDYFVFLDDSRPSTSEAGPSFSPSRTGSTSSMSSKWWEDQDTFCRNKQKLLDTFLAHRHQCAFDVHVGRFKASLSLPPPQRPHPALMDAIYLMACFYSPSPHLSALQPHFLQLALSGISSSLQQSDRLLHIVQASCLIAIYFFSRGRTLEGYYHSSTAARLAVSLGLHQIKPEDWYQLELDVMAQPLPFVSFKSCLQLSAPRDSVEYAERVAAFWQVFTVDRAWSVASGLPAALPDDDSPRAQIETVWPTAISDSSDGPNKSHMFAQYSSNKLNPYLRARAVTFFERSYRLSSMTFRNNNQFWGEHKTLDDELSNFASNLPSFAPQGLYQEKPAVSDVELASIHIMIHAATIHLHRDFMEMLQSSYNKCLVAANLMTTIVQELCDVDYDFLDPIVSTCLKCGAHVYLQVLKSQQVNTSQAFLGVVQQELSTLVSAMQCLGRVFPIAANDASKTAAAKHTAHSSFYT</sequence>
<protein>
    <submittedName>
        <fullName evidence="1">Uncharacterized protein</fullName>
    </submittedName>
</protein>
<evidence type="ECO:0000313" key="2">
    <source>
        <dbReference type="Proteomes" id="UP001148662"/>
    </source>
</evidence>
<name>A0ACC1RJG0_9APHY</name>
<gene>
    <name evidence="1" type="ORF">NM688_g9266</name>
</gene>
<keyword evidence="2" id="KW-1185">Reference proteome</keyword>
<proteinExistence type="predicted"/>
<comment type="caution">
    <text evidence="1">The sequence shown here is derived from an EMBL/GenBank/DDBJ whole genome shotgun (WGS) entry which is preliminary data.</text>
</comment>
<dbReference type="Proteomes" id="UP001148662">
    <property type="component" value="Unassembled WGS sequence"/>
</dbReference>
<evidence type="ECO:0000313" key="1">
    <source>
        <dbReference type="EMBL" id="KAJ3519680.1"/>
    </source>
</evidence>
<reference evidence="1" key="1">
    <citation type="submission" date="2022-07" db="EMBL/GenBank/DDBJ databases">
        <title>Genome Sequence of Phlebia brevispora.</title>
        <authorList>
            <person name="Buettner E."/>
        </authorList>
    </citation>
    <scope>NUCLEOTIDE SEQUENCE</scope>
    <source>
        <strain evidence="1">MPL23</strain>
    </source>
</reference>
<dbReference type="EMBL" id="JANHOG010002815">
    <property type="protein sequence ID" value="KAJ3519680.1"/>
    <property type="molecule type" value="Genomic_DNA"/>
</dbReference>